<sequence>MHNAYFSSTLLSLKSKGSLSFSFNDYSSLLNERFDRNSLASSCSCCCCSCCCCAFASHGNRVPTSPGFLYGLRQSTLIQCLPSRRLILGSGDRLFYRVPVYNGCNYEVSCSIKERNGSGSSFDRRRKGRFRCMVSEERSRRYRLGEVDDAEAIINLLSEEVSEEHLGGRERNERIVKRVETEKGEDNGSEFYRGKKNRVEVEKRGSYGGECSRRRKKNVGLNLLKGDNYKKCEFESTAIELREEEYRVSKEREAITREENRSGRNKSSSCSSYYSFSSSGEYGSDEEVQDKEGQYMEESFSGLSKDSSRNEEERSKAQVVEEFNRHSSDEVGHDKVPEWRYTAAGSRVDWDCRKKSEKKLTEVSVEETQSKKESSQIHLKMDRRRETEYGKASTFGKQFDDVDEKLTLAVNVDKGTRKLYDQMGTQDTEQPESRNKWQEVRETKKINASDVEMTSQSQKRFSGREENLTSGEYHQAVGLIHSKIRRDSQQLTKMPETLDVDTEKISNLQSHSESRMNIRKEDTTLVQSSVQGRKEQYQQSSEKITGQNNLRRKAENFSRISEMHDTNRTKTSIIQSEARSKNQEENSRLVSISHPEKKDQRSLTDHEHHQRTQSIKGSKEVTSVSVVHASDMKTYTESQKNSERRVVNQEIFLTSVVKPTRETRERNNQKDEGAVQTKSRKEAQKPTGLRSSHEHSLEENSSSRASLDLVSQTRVQQFDVEEGLEEVERNSQVILIPPSSQLVARGSLHVDPTSGVAFDEVSGKSSESGPSALYTHSEGKTSSLCDESYVIGRQEETYEEPLNFTTHEDALGSVHRLEESSMQFVGEFVEKARHEVSTSEIQTDKNTAVSKVVSEANKQWKKNSGQYGSEDFQLKGREPRQSSEGSGAKGPSDEMWDVTNPSVQHLQSGAPEGSKTAGNAVVKRRGRSFWNIMGDIVRLRWGSQAETPIAASRSDEKSPSNESVSSETWFSGRESNKHSDENVKRERSSMPQEAAPSYQLQLGKTFTQTQGETSDAMGSKNKERHREAVMASSSSTIDVGSSSRGSSSAFGEEHLVQKGDGNANTVQGIPSGVEVEPSLSCLSAKSTRRSPIVEEISETGKIDETRSSSMVQLAQPFSARLTEVSGSPGKGGELKQRKLQRNKQVLKDRFDEWEEAYKLETEQRNIDEMFMREALLEAKKAADTWEVPVGAVLVQHGKIIARGCNLVEELRDSTAHAEMICIREASNVLQTWRLAETTLYVTLEPCVMCAGAILQARISTLVWGAPNKLLGADGSWVRLFPNGGDGSEPSDKPAAPVHPFHPKMTIRRGVLASDCAEVMQQFFQLRRRKKEKNPEALPPPSCLPIASQPTRILTKMQHMFNLMFCL</sequence>
<keyword evidence="2" id="KW-1185">Reference proteome</keyword>
<proteinExistence type="predicted"/>
<organism evidence="1 2">
    <name type="scientific">Pistacia integerrima</name>
    <dbReference type="NCBI Taxonomy" id="434235"/>
    <lineage>
        <taxon>Eukaryota</taxon>
        <taxon>Viridiplantae</taxon>
        <taxon>Streptophyta</taxon>
        <taxon>Embryophyta</taxon>
        <taxon>Tracheophyta</taxon>
        <taxon>Spermatophyta</taxon>
        <taxon>Magnoliopsida</taxon>
        <taxon>eudicotyledons</taxon>
        <taxon>Gunneridae</taxon>
        <taxon>Pentapetalae</taxon>
        <taxon>rosids</taxon>
        <taxon>malvids</taxon>
        <taxon>Sapindales</taxon>
        <taxon>Anacardiaceae</taxon>
        <taxon>Pistacia</taxon>
    </lineage>
</organism>
<gene>
    <name evidence="1" type="ORF">Pint_23375</name>
</gene>
<evidence type="ECO:0000313" key="2">
    <source>
        <dbReference type="Proteomes" id="UP001163603"/>
    </source>
</evidence>
<name>A0ACC0YL31_9ROSI</name>
<comment type="caution">
    <text evidence="1">The sequence shown here is derived from an EMBL/GenBank/DDBJ whole genome shotgun (WGS) entry which is preliminary data.</text>
</comment>
<accession>A0ACC0YL31</accession>
<protein>
    <submittedName>
        <fullName evidence="1">Uncharacterized protein</fullName>
    </submittedName>
</protein>
<evidence type="ECO:0000313" key="1">
    <source>
        <dbReference type="EMBL" id="KAJ0039029.1"/>
    </source>
</evidence>
<dbReference type="Proteomes" id="UP001163603">
    <property type="component" value="Chromosome 6"/>
</dbReference>
<reference evidence="2" key="1">
    <citation type="journal article" date="2023" name="G3 (Bethesda)">
        <title>Genome assembly and association tests identify interacting loci associated with vigor, precocity, and sex in interspecific pistachio rootstocks.</title>
        <authorList>
            <person name="Palmer W."/>
            <person name="Jacygrad E."/>
            <person name="Sagayaradj S."/>
            <person name="Cavanaugh K."/>
            <person name="Han R."/>
            <person name="Bertier L."/>
            <person name="Beede B."/>
            <person name="Kafkas S."/>
            <person name="Golino D."/>
            <person name="Preece J."/>
            <person name="Michelmore R."/>
        </authorList>
    </citation>
    <scope>NUCLEOTIDE SEQUENCE [LARGE SCALE GENOMIC DNA]</scope>
</reference>
<dbReference type="EMBL" id="CM047741">
    <property type="protein sequence ID" value="KAJ0039029.1"/>
    <property type="molecule type" value="Genomic_DNA"/>
</dbReference>